<sequence>MNNDVVEFYALDEASNDGKTKHLKLSPLNVANFIKVNDLKEITSPMSFSRGNLPDKDGLFSNEIFGITKEDRSSIFAYVNLAGETFLHPLAYKIWSRLDSNIKLCAQEADNFVLDKETGKLKSDPEGETGIEFLRKVIKVIDFKRTDSAKRGVKIDFLEKYRDKLFIKDCVIIPVGYRDINTDKDSRTSVGEINQLYGKILRDVQALKNSNEYGLTLNGQTRWRIQENLAAIYDWLVFGRYEGKDAQASGLSRKMGLIRRAGMKKSFDWGARLVICTQNLRKESIADIDIDIDSIGLPIAALCANFFPYMLYWIRRWFENNISDQMDMLVTNLKTKEITRNRVQDWQMVYSDERIKKELDRFMHGMSNRFIPIEAPIDTTGMRIPKGMKPYLRYKGYMVDDVKAAENLISDNKVDSLPINERPLTWCDLIYMAALDITKDKMTLITRFPIDSYWNQYAAKIKVISTIQTEPMIINGKLYKEYPKIRAEDLNTNTTNRFIDVALPNNVRLDSIGGDYDGDTVSSKTPFSIEANEELYKLISSKRHYISMGGVNEMTTSKEGKQALYDLTKTLPDDAKTLNKAEFKTKPKYLK</sequence>
<dbReference type="SUPFAM" id="SSF64484">
    <property type="entry name" value="beta and beta-prime subunits of DNA dependent RNA-polymerase"/>
    <property type="match status" value="1"/>
</dbReference>
<protein>
    <submittedName>
        <fullName evidence="1">DNA-directed RNA polymerase II subunit</fullName>
    </submittedName>
</protein>
<dbReference type="EMBL" id="BK032823">
    <property type="protein sequence ID" value="DAF62516.1"/>
    <property type="molecule type" value="Genomic_DNA"/>
</dbReference>
<proteinExistence type="predicted"/>
<dbReference type="GO" id="GO:0000428">
    <property type="term" value="C:DNA-directed RNA polymerase complex"/>
    <property type="evidence" value="ECO:0007669"/>
    <property type="project" value="UniProtKB-KW"/>
</dbReference>
<name>A0A8S5TGS5_9CAUD</name>
<organism evidence="1">
    <name type="scientific">Myoviridae sp. ctIty1</name>
    <dbReference type="NCBI Taxonomy" id="2827673"/>
    <lineage>
        <taxon>Viruses</taxon>
        <taxon>Duplodnaviria</taxon>
        <taxon>Heunggongvirae</taxon>
        <taxon>Uroviricota</taxon>
        <taxon>Caudoviricetes</taxon>
    </lineage>
</organism>
<keyword evidence="1" id="KW-0804">Transcription</keyword>
<keyword evidence="1" id="KW-0240">DNA-directed RNA polymerase</keyword>
<reference evidence="1" key="1">
    <citation type="journal article" date="2021" name="Proc. Natl. Acad. Sci. U.S.A.">
        <title>A Catalog of Tens of Thousands of Viruses from Human Metagenomes Reveals Hidden Associations with Chronic Diseases.</title>
        <authorList>
            <person name="Tisza M.J."/>
            <person name="Buck C.B."/>
        </authorList>
    </citation>
    <scope>NUCLEOTIDE SEQUENCE</scope>
    <source>
        <strain evidence="1">CtIty1</strain>
    </source>
</reference>
<accession>A0A8S5TGS5</accession>
<evidence type="ECO:0000313" key="1">
    <source>
        <dbReference type="EMBL" id="DAF62516.1"/>
    </source>
</evidence>